<dbReference type="Proteomes" id="UP000053097">
    <property type="component" value="Unassembled WGS sequence"/>
</dbReference>
<dbReference type="EMBL" id="KK108395">
    <property type="protein sequence ID" value="EZA46726.1"/>
    <property type="molecule type" value="Genomic_DNA"/>
</dbReference>
<dbReference type="AlphaFoldDB" id="A0A026VTB2"/>
<gene>
    <name evidence="1" type="ORF">X777_02386</name>
</gene>
<reference evidence="1 2" key="1">
    <citation type="journal article" date="2014" name="Curr. Biol.">
        <title>The genome of the clonal raider ant Cerapachys biroi.</title>
        <authorList>
            <person name="Oxley P.R."/>
            <person name="Ji L."/>
            <person name="Fetter-Pruneda I."/>
            <person name="McKenzie S.K."/>
            <person name="Li C."/>
            <person name="Hu H."/>
            <person name="Zhang G."/>
            <person name="Kronauer D.J."/>
        </authorList>
    </citation>
    <scope>NUCLEOTIDE SEQUENCE [LARGE SCALE GENOMIC DNA]</scope>
</reference>
<name>A0A026VTB2_OOCBI</name>
<proteinExistence type="predicted"/>
<evidence type="ECO:0000313" key="2">
    <source>
        <dbReference type="Proteomes" id="UP000053097"/>
    </source>
</evidence>
<protein>
    <submittedName>
        <fullName evidence="1">Uncharacterized protein</fullName>
    </submittedName>
</protein>
<sequence length="50" mass="5737">MIALLKKENIKLIEINAPSSRLNTFHVIALPFTDSTRLEFKKQSCVNSLY</sequence>
<organism evidence="1 2">
    <name type="scientific">Ooceraea biroi</name>
    <name type="common">Clonal raider ant</name>
    <name type="synonym">Cerapachys biroi</name>
    <dbReference type="NCBI Taxonomy" id="2015173"/>
    <lineage>
        <taxon>Eukaryota</taxon>
        <taxon>Metazoa</taxon>
        <taxon>Ecdysozoa</taxon>
        <taxon>Arthropoda</taxon>
        <taxon>Hexapoda</taxon>
        <taxon>Insecta</taxon>
        <taxon>Pterygota</taxon>
        <taxon>Neoptera</taxon>
        <taxon>Endopterygota</taxon>
        <taxon>Hymenoptera</taxon>
        <taxon>Apocrita</taxon>
        <taxon>Aculeata</taxon>
        <taxon>Formicoidea</taxon>
        <taxon>Formicidae</taxon>
        <taxon>Dorylinae</taxon>
        <taxon>Ooceraea</taxon>
    </lineage>
</organism>
<evidence type="ECO:0000313" key="1">
    <source>
        <dbReference type="EMBL" id="EZA46726.1"/>
    </source>
</evidence>
<keyword evidence="2" id="KW-1185">Reference proteome</keyword>
<accession>A0A026VTB2</accession>